<accession>A0A7S9LW27</accession>
<dbReference type="KEGG" id="poz:I0K15_14845"/>
<proteinExistence type="predicted"/>
<keyword evidence="5" id="KW-1185">Reference proteome</keyword>
<dbReference type="PANTHER" id="PTHR16026">
    <property type="entry name" value="CARTILAGE ACIDIC PROTEIN 1"/>
    <property type="match status" value="1"/>
</dbReference>
<evidence type="ECO:0000313" key="5">
    <source>
        <dbReference type="Proteomes" id="UP000594800"/>
    </source>
</evidence>
<dbReference type="PANTHER" id="PTHR16026:SF0">
    <property type="entry name" value="CARTILAGE ACIDIC PROTEIN 1"/>
    <property type="match status" value="1"/>
</dbReference>
<dbReference type="InterPro" id="IPR028994">
    <property type="entry name" value="Integrin_alpha_N"/>
</dbReference>
<feature type="domain" description="ASPIC/UnbV" evidence="3">
    <location>
        <begin position="458"/>
        <end position="518"/>
    </location>
</feature>
<evidence type="ECO:0000313" key="4">
    <source>
        <dbReference type="EMBL" id="QPH56231.1"/>
    </source>
</evidence>
<dbReference type="Pfam" id="PF07593">
    <property type="entry name" value="UnbV_ASPIC"/>
    <property type="match status" value="1"/>
</dbReference>
<dbReference type="Gene3D" id="2.130.10.130">
    <property type="entry name" value="Integrin alpha, N-terminal"/>
    <property type="match status" value="1"/>
</dbReference>
<name>A0A7S9LW27_9RHOB</name>
<dbReference type="Pfam" id="PF13517">
    <property type="entry name" value="FG-GAP_3"/>
    <property type="match status" value="1"/>
</dbReference>
<gene>
    <name evidence="4" type="ORF">I0K15_14845</name>
</gene>
<feature type="compositionally biased region" description="Polar residues" evidence="2">
    <location>
        <begin position="47"/>
        <end position="67"/>
    </location>
</feature>
<keyword evidence="1" id="KW-0732">Signal</keyword>
<organism evidence="4 5">
    <name type="scientific">Pontivivens ytuae</name>
    <dbReference type="NCBI Taxonomy" id="2789856"/>
    <lineage>
        <taxon>Bacteria</taxon>
        <taxon>Pseudomonadati</taxon>
        <taxon>Pseudomonadota</taxon>
        <taxon>Alphaproteobacteria</taxon>
        <taxon>Rhodobacterales</taxon>
        <taxon>Paracoccaceae</taxon>
        <taxon>Pontivivens</taxon>
    </lineage>
</organism>
<evidence type="ECO:0000256" key="2">
    <source>
        <dbReference type="SAM" id="MobiDB-lite"/>
    </source>
</evidence>
<dbReference type="Proteomes" id="UP000594800">
    <property type="component" value="Chromosome"/>
</dbReference>
<reference evidence="4 5" key="1">
    <citation type="submission" date="2020-11" db="EMBL/GenBank/DDBJ databases">
        <title>Description of Pontivivens ytuae sp. nov. isolated from deep sea sediment of Mariana Trench.</title>
        <authorList>
            <person name="Wang Z."/>
            <person name="Sun Q.-L."/>
            <person name="Xu X.-D."/>
            <person name="Tang Y.-Z."/>
            <person name="Zhang J."/>
        </authorList>
    </citation>
    <scope>NUCLEOTIDE SEQUENCE [LARGE SCALE GENOMIC DNA]</scope>
    <source>
        <strain evidence="4 5">MT2928</strain>
    </source>
</reference>
<dbReference type="SUPFAM" id="SSF69318">
    <property type="entry name" value="Integrin alpha N-terminal domain"/>
    <property type="match status" value="1"/>
</dbReference>
<dbReference type="AlphaFoldDB" id="A0A7S9LW27"/>
<dbReference type="EMBL" id="CP064942">
    <property type="protein sequence ID" value="QPH56231.1"/>
    <property type="molecule type" value="Genomic_DNA"/>
</dbReference>
<protein>
    <submittedName>
        <fullName evidence="4">CRTAC1 family protein</fullName>
    </submittedName>
</protein>
<dbReference type="InterPro" id="IPR013517">
    <property type="entry name" value="FG-GAP"/>
</dbReference>
<sequence>MPDLFFAGGENPATLAVNRTPRGGDLRFEARAVTVAADALAARGTPGSPTTVDLDGSNGTSADGSDQTTTTVTFTASTGVGTEANDPASSAVNATAQTGLAAPSTPPHTTSTSSPGVPLTGVTGAWPLDVDGDGALDLAVLRVGANLLLRGDGTCGFTPGPWPFAAGDGWSTAFSATWEGDGLPTLAIGNYVDRSDPEGPFEACDSSELHRPEGDRYSAPIPLEPGFCPLSMLISDPLRTGEPTLRMSNDRHYYVRGGQEQMWTLDVEPRLLTEADGWRRHMLWGMGIASRDLDGDGVAEVMLTSMGDQRMQLSEGGHGWVDAPYALGTTSQRPYAGGDGRPSTGWHAEFGDVDNDGRDDLFIAKGNVDQMPDAANLDPNNLLMQSADGTFAEAGLEAGIATFERSRGGGLVDLNADGLLDLVVVNRRANIELHQNVTEGAGNWLTLDLRQPGGNARAVGAFIELVANGRTYWREITVGGGHGGGQAGPQHFGLGVAEGAEVRVHWPDGEVSEWRVLDAVNQHLWAR</sequence>
<feature type="region of interest" description="Disordered" evidence="2">
    <location>
        <begin position="41"/>
        <end position="70"/>
    </location>
</feature>
<dbReference type="InterPro" id="IPR011519">
    <property type="entry name" value="UnbV_ASPIC"/>
</dbReference>
<evidence type="ECO:0000256" key="1">
    <source>
        <dbReference type="ARBA" id="ARBA00022729"/>
    </source>
</evidence>
<evidence type="ECO:0000259" key="3">
    <source>
        <dbReference type="Pfam" id="PF07593"/>
    </source>
</evidence>
<dbReference type="InterPro" id="IPR027039">
    <property type="entry name" value="Crtac1"/>
</dbReference>